<evidence type="ECO:0000256" key="3">
    <source>
        <dbReference type="ARBA" id="ARBA00023004"/>
    </source>
</evidence>
<reference evidence="6" key="1">
    <citation type="submission" date="2018-06" db="EMBL/GenBank/DDBJ databases">
        <authorList>
            <person name="Zhirakovskaya E."/>
        </authorList>
    </citation>
    <scope>NUCLEOTIDE SEQUENCE</scope>
</reference>
<organism evidence="6">
    <name type="scientific">hydrothermal vent metagenome</name>
    <dbReference type="NCBI Taxonomy" id="652676"/>
    <lineage>
        <taxon>unclassified sequences</taxon>
        <taxon>metagenomes</taxon>
        <taxon>ecological metagenomes</taxon>
    </lineage>
</organism>
<feature type="domain" description="Iron-binding zinc finger CDGSH type" evidence="5">
    <location>
        <begin position="42"/>
        <end position="76"/>
    </location>
</feature>
<sequence>MPYSNQPIQIDETPGNKHYCACGESANKPYCDGSHDRLNTGKSPVAHEIKEAKRVAVCDCGKTGTSPFCDGAHSKK</sequence>
<keyword evidence="3" id="KW-0408">Iron</keyword>
<keyword evidence="4" id="KW-0411">Iron-sulfur</keyword>
<dbReference type="GO" id="GO:0051537">
    <property type="term" value="F:2 iron, 2 sulfur cluster binding"/>
    <property type="evidence" value="ECO:0007669"/>
    <property type="project" value="UniProtKB-KW"/>
</dbReference>
<dbReference type="GO" id="GO:0005737">
    <property type="term" value="C:cytoplasm"/>
    <property type="evidence" value="ECO:0007669"/>
    <property type="project" value="UniProtKB-ARBA"/>
</dbReference>
<dbReference type="InterPro" id="IPR018967">
    <property type="entry name" value="FeS-contain_CDGSH-typ"/>
</dbReference>
<gene>
    <name evidence="6" type="ORF">MNBD_NITROSPINAE05-346</name>
</gene>
<dbReference type="InterPro" id="IPR052950">
    <property type="entry name" value="CISD"/>
</dbReference>
<accession>A0A3B1CRS5</accession>
<keyword evidence="1" id="KW-0001">2Fe-2S</keyword>
<evidence type="ECO:0000256" key="1">
    <source>
        <dbReference type="ARBA" id="ARBA00022714"/>
    </source>
</evidence>
<dbReference type="AlphaFoldDB" id="A0A3B1CRS5"/>
<dbReference type="PANTHER" id="PTHR46491">
    <property type="entry name" value="CDGSH IRON SULFUR DOMAIN PROTEIN HOMOLOG"/>
    <property type="match status" value="1"/>
</dbReference>
<evidence type="ECO:0000313" key="6">
    <source>
        <dbReference type="EMBL" id="VAX31062.1"/>
    </source>
</evidence>
<dbReference type="InterPro" id="IPR042216">
    <property type="entry name" value="MitoNEET_CISD"/>
</dbReference>
<dbReference type="GO" id="GO:0046872">
    <property type="term" value="F:metal ion binding"/>
    <property type="evidence" value="ECO:0007669"/>
    <property type="project" value="UniProtKB-KW"/>
</dbReference>
<protein>
    <recommendedName>
        <fullName evidence="5">Iron-binding zinc finger CDGSH type domain-containing protein</fullName>
    </recommendedName>
</protein>
<evidence type="ECO:0000256" key="2">
    <source>
        <dbReference type="ARBA" id="ARBA00022723"/>
    </source>
</evidence>
<dbReference type="Pfam" id="PF09360">
    <property type="entry name" value="zf-CDGSH"/>
    <property type="match status" value="2"/>
</dbReference>
<name>A0A3B1CRS5_9ZZZZ</name>
<evidence type="ECO:0000259" key="5">
    <source>
        <dbReference type="SMART" id="SM00704"/>
    </source>
</evidence>
<dbReference type="EMBL" id="UOGG01000140">
    <property type="protein sequence ID" value="VAX31062.1"/>
    <property type="molecule type" value="Genomic_DNA"/>
</dbReference>
<feature type="domain" description="Iron-binding zinc finger CDGSH type" evidence="5">
    <location>
        <begin position="5"/>
        <end position="41"/>
    </location>
</feature>
<dbReference type="PANTHER" id="PTHR46491:SF3">
    <property type="entry name" value="CDGSH IRON-SULFUR DOMAIN-CONTAINING PROTEIN 3, MITOCHONDRIAL"/>
    <property type="match status" value="1"/>
</dbReference>
<proteinExistence type="predicted"/>
<keyword evidence="2" id="KW-0479">Metal-binding</keyword>
<dbReference type="SMART" id="SM00704">
    <property type="entry name" value="ZnF_CDGSH"/>
    <property type="match status" value="2"/>
</dbReference>
<dbReference type="Gene3D" id="3.40.5.90">
    <property type="entry name" value="CDGSH iron-sulfur domain, mitoNEET-type"/>
    <property type="match status" value="2"/>
</dbReference>
<evidence type="ECO:0000256" key="4">
    <source>
        <dbReference type="ARBA" id="ARBA00023014"/>
    </source>
</evidence>